<accession>A0A542Y663</accession>
<keyword evidence="6" id="KW-1185">Reference proteome</keyword>
<evidence type="ECO:0000313" key="5">
    <source>
        <dbReference type="EMBL" id="TQL43556.1"/>
    </source>
</evidence>
<dbReference type="GO" id="GO:0016747">
    <property type="term" value="F:acyltransferase activity, transferring groups other than amino-acyl groups"/>
    <property type="evidence" value="ECO:0007669"/>
    <property type="project" value="InterPro"/>
</dbReference>
<evidence type="ECO:0000313" key="6">
    <source>
        <dbReference type="Proteomes" id="UP000319094"/>
    </source>
</evidence>
<keyword evidence="1" id="KW-0808">Transferase</keyword>
<dbReference type="OrthoDB" id="9799092at2"/>
<evidence type="ECO:0000256" key="3">
    <source>
        <dbReference type="SAM" id="MobiDB-lite"/>
    </source>
</evidence>
<dbReference type="PROSITE" id="PS51186">
    <property type="entry name" value="GNAT"/>
    <property type="match status" value="2"/>
</dbReference>
<reference evidence="5 6" key="1">
    <citation type="submission" date="2019-06" db="EMBL/GenBank/DDBJ databases">
        <title>Sequencing the genomes of 1000 actinobacteria strains.</title>
        <authorList>
            <person name="Klenk H.-P."/>
        </authorList>
    </citation>
    <scope>NUCLEOTIDE SEQUENCE [LARGE SCALE GENOMIC DNA]</scope>
    <source>
        <strain evidence="5 6">DSM 8803</strain>
    </source>
</reference>
<dbReference type="InterPro" id="IPR016181">
    <property type="entry name" value="Acyl_CoA_acyltransferase"/>
</dbReference>
<dbReference type="InterPro" id="IPR000182">
    <property type="entry name" value="GNAT_dom"/>
</dbReference>
<organism evidence="5 6">
    <name type="scientific">Leucobacter komagatae</name>
    <dbReference type="NCBI Taxonomy" id="55969"/>
    <lineage>
        <taxon>Bacteria</taxon>
        <taxon>Bacillati</taxon>
        <taxon>Actinomycetota</taxon>
        <taxon>Actinomycetes</taxon>
        <taxon>Micrococcales</taxon>
        <taxon>Microbacteriaceae</taxon>
        <taxon>Leucobacter</taxon>
    </lineage>
</organism>
<protein>
    <submittedName>
        <fullName evidence="5">Ribosomal protein S18 acetylase RimI-like enzyme</fullName>
    </submittedName>
</protein>
<feature type="domain" description="N-acetyltransferase" evidence="4">
    <location>
        <begin position="208"/>
        <end position="362"/>
    </location>
</feature>
<dbReference type="AlphaFoldDB" id="A0A542Y663"/>
<evidence type="ECO:0000259" key="4">
    <source>
        <dbReference type="PROSITE" id="PS51186"/>
    </source>
</evidence>
<dbReference type="Pfam" id="PF00583">
    <property type="entry name" value="Acetyltransf_1"/>
    <property type="match status" value="1"/>
</dbReference>
<sequence length="362" mass="39567">MSHRANSTTKNEPAAGSAELGPLSERVSAPVEPVIPGSEHGLVWRELRQTDLDALLEFERAVDASDDPEATTDLADLEERFDTPGFDPGTDSLIAVNAQGAVVAYGEAFLEATGEAIVTVHVNGRVHPEWRRRGLGTRLLRWQEARGRQQLAASKLRLPAMLSTLVGEQADGQRALFEAEGFVPARWWIEMERPLDGLGPEAPLAAGLRVEPYTARWSEQARLVINDAFRDHWGSQPTLRGEWEDAQQSEDFRASWSAVAIATLENGEDELVGAITVEGDEDEWEACGYRFGNVDELGVTRDWRGRGVASALLGHSMRAMRGAGMDRATLDVDSDSPTGAHALYARLGFAETGRSVTYAKTF</sequence>
<keyword evidence="2" id="KW-0012">Acyltransferase</keyword>
<dbReference type="PANTHER" id="PTHR43420:SF47">
    <property type="entry name" value="N-ACETYLTRANSFERASE DOMAIN-CONTAINING PROTEIN"/>
    <property type="match status" value="1"/>
</dbReference>
<proteinExistence type="predicted"/>
<keyword evidence="5" id="KW-0689">Ribosomal protein</keyword>
<feature type="compositionally biased region" description="Polar residues" evidence="3">
    <location>
        <begin position="1"/>
        <end position="11"/>
    </location>
</feature>
<comment type="caution">
    <text evidence="5">The sequence shown here is derived from an EMBL/GenBank/DDBJ whole genome shotgun (WGS) entry which is preliminary data.</text>
</comment>
<gene>
    <name evidence="5" type="ORF">FB468_1582</name>
</gene>
<dbReference type="Gene3D" id="3.40.630.30">
    <property type="match status" value="1"/>
</dbReference>
<dbReference type="PANTHER" id="PTHR43420">
    <property type="entry name" value="ACETYLTRANSFERASE"/>
    <property type="match status" value="1"/>
</dbReference>
<keyword evidence="5" id="KW-0687">Ribonucleoprotein</keyword>
<evidence type="ECO:0000256" key="1">
    <source>
        <dbReference type="ARBA" id="ARBA00022679"/>
    </source>
</evidence>
<dbReference type="SUPFAM" id="SSF55729">
    <property type="entry name" value="Acyl-CoA N-acyltransferases (Nat)"/>
    <property type="match status" value="2"/>
</dbReference>
<dbReference type="Pfam" id="PF13508">
    <property type="entry name" value="Acetyltransf_7"/>
    <property type="match status" value="1"/>
</dbReference>
<dbReference type="RefSeq" id="WP_141886854.1">
    <property type="nucleotide sequence ID" value="NZ_BAAAUY010000002.1"/>
</dbReference>
<feature type="region of interest" description="Disordered" evidence="3">
    <location>
        <begin position="1"/>
        <end position="35"/>
    </location>
</feature>
<evidence type="ECO:0000256" key="2">
    <source>
        <dbReference type="ARBA" id="ARBA00023315"/>
    </source>
</evidence>
<dbReference type="Proteomes" id="UP000319094">
    <property type="component" value="Unassembled WGS sequence"/>
</dbReference>
<name>A0A542Y663_9MICO</name>
<dbReference type="EMBL" id="VFON01000001">
    <property type="protein sequence ID" value="TQL43556.1"/>
    <property type="molecule type" value="Genomic_DNA"/>
</dbReference>
<dbReference type="CDD" id="cd04301">
    <property type="entry name" value="NAT_SF"/>
    <property type="match status" value="2"/>
</dbReference>
<dbReference type="InterPro" id="IPR050680">
    <property type="entry name" value="YpeA/RimI_acetyltransf"/>
</dbReference>
<feature type="domain" description="N-acetyltransferase" evidence="4">
    <location>
        <begin position="42"/>
        <end position="196"/>
    </location>
</feature>
<dbReference type="GO" id="GO:0005840">
    <property type="term" value="C:ribosome"/>
    <property type="evidence" value="ECO:0007669"/>
    <property type="project" value="UniProtKB-KW"/>
</dbReference>